<feature type="domain" description="Folliculin-interacting protein N-terminal" evidence="2">
    <location>
        <begin position="170"/>
        <end position="202"/>
    </location>
</feature>
<proteinExistence type="predicted"/>
<organism evidence="3 4">
    <name type="scientific">Glutinoglossum americanum</name>
    <dbReference type="NCBI Taxonomy" id="1670608"/>
    <lineage>
        <taxon>Eukaryota</taxon>
        <taxon>Fungi</taxon>
        <taxon>Dikarya</taxon>
        <taxon>Ascomycota</taxon>
        <taxon>Pezizomycotina</taxon>
        <taxon>Geoglossomycetes</taxon>
        <taxon>Geoglossales</taxon>
        <taxon>Geoglossaceae</taxon>
        <taxon>Glutinoglossum</taxon>
    </lineage>
</organism>
<evidence type="ECO:0000259" key="2">
    <source>
        <dbReference type="Pfam" id="PF14636"/>
    </source>
</evidence>
<dbReference type="PANTHER" id="PTHR21634">
    <property type="entry name" value="RE13835P"/>
    <property type="match status" value="1"/>
</dbReference>
<feature type="region of interest" description="Disordered" evidence="1">
    <location>
        <begin position="335"/>
        <end position="368"/>
    </location>
</feature>
<feature type="compositionally biased region" description="Low complexity" evidence="1">
    <location>
        <begin position="681"/>
        <end position="702"/>
    </location>
</feature>
<feature type="compositionally biased region" description="Polar residues" evidence="1">
    <location>
        <begin position="10"/>
        <end position="31"/>
    </location>
</feature>
<comment type="caution">
    <text evidence="3">The sequence shown here is derived from an EMBL/GenBank/DDBJ whole genome shotgun (WGS) entry which is preliminary data.</text>
</comment>
<dbReference type="GO" id="GO:0051087">
    <property type="term" value="F:protein-folding chaperone binding"/>
    <property type="evidence" value="ECO:0007669"/>
    <property type="project" value="TreeGrafter"/>
</dbReference>
<dbReference type="EMBL" id="JAGHQL010000001">
    <property type="protein sequence ID" value="KAH0547744.1"/>
    <property type="molecule type" value="Genomic_DNA"/>
</dbReference>
<dbReference type="AlphaFoldDB" id="A0A9P8L677"/>
<feature type="region of interest" description="Disordered" evidence="1">
    <location>
        <begin position="1096"/>
        <end position="1141"/>
    </location>
</feature>
<feature type="compositionally biased region" description="Low complexity" evidence="1">
    <location>
        <begin position="597"/>
        <end position="606"/>
    </location>
</feature>
<dbReference type="GO" id="GO:0005737">
    <property type="term" value="C:cytoplasm"/>
    <property type="evidence" value="ECO:0007669"/>
    <property type="project" value="TreeGrafter"/>
</dbReference>
<feature type="domain" description="Folliculin-interacting protein N-terminal" evidence="2">
    <location>
        <begin position="87"/>
        <end position="138"/>
    </location>
</feature>
<feature type="compositionally biased region" description="Polar residues" evidence="1">
    <location>
        <begin position="339"/>
        <end position="368"/>
    </location>
</feature>
<dbReference type="OrthoDB" id="5428015at2759"/>
<dbReference type="Proteomes" id="UP000698800">
    <property type="component" value="Unassembled WGS sequence"/>
</dbReference>
<evidence type="ECO:0000313" key="4">
    <source>
        <dbReference type="Proteomes" id="UP000698800"/>
    </source>
</evidence>
<feature type="compositionally biased region" description="Low complexity" evidence="1">
    <location>
        <begin position="1101"/>
        <end position="1114"/>
    </location>
</feature>
<feature type="region of interest" description="Disordered" evidence="1">
    <location>
        <begin position="588"/>
        <end position="614"/>
    </location>
</feature>
<protein>
    <recommendedName>
        <fullName evidence="2">Folliculin-interacting protein N-terminal domain-containing protein</fullName>
    </recommendedName>
</protein>
<dbReference type="GO" id="GO:0042030">
    <property type="term" value="F:ATPase inhibitor activity"/>
    <property type="evidence" value="ECO:0007669"/>
    <property type="project" value="TreeGrafter"/>
</dbReference>
<feature type="region of interest" description="Disordered" evidence="1">
    <location>
        <begin position="102"/>
        <end position="129"/>
    </location>
</feature>
<evidence type="ECO:0000313" key="3">
    <source>
        <dbReference type="EMBL" id="KAH0547744.1"/>
    </source>
</evidence>
<sequence>MLGRLFSSAASSLNPSTHGAPSTRPTTSLESVQEDMHTRNLLFPDASLLHQPHGHLYPLSGGASSPTGASASGFDCYGDLDLEAPRDVRVLIAQDATGSQGKAILYDSNPSQATSPKPHSTLSTPESSQSLASAGIASAGFLRARRRGTLPTSNPTDVYQSHCAGFIKLEDEIKVLTDCMFGAAPLSYKGSSTKVHIIPTVAKTHSRSPNTSPTIGDGQGSFGRAEGRRRSHLAQSYTPNNPPPGTRATNASNTTTGSRANERKTVLITRLFSIAIQPPPALESRDHTPTPGNSVGSTHSFPFPRMNGASAPPPSKLSKVPRTAMYAIGLILQIPPPSQSTSGPASRSGTLQHHSRRMSNSSNGHEIFSSSFESDKRISSMFTDPPFGLETPLPLSGDGDDRMEIIAQHWDVITRTLSSLQSMAQEQIVEALKQAELAAPQVVSSRTRRTVELWPGALTDDETVKREIEIARLRVVLGLRVPRVVTGQGRWGVWREEARWVGRWAGGKEQNFFFFNLLTAFLGNHTEWLDALGPSWYRQRHQQQRASSSENLAIPSRTVIVASDKMAARRLIFLLSAFLPATSNAGENLSPYRPLTSSSSRGYSQSPPMPSFMRKESLRRTINKRANVSRPNHQAEGQIKFSLASAQGSPPEDSATVVNNGPHSRRPSDGSSLRSRNLPIPTGNGATSATTTTTVTPATTVPHFSTHRTDSVSSGTAPEPRPESSGSLASLNLMHTLKRNNSTNCSGQSTDSGTGSGSLWGSLISGFWSNRRYSSTEVSAITTADEGLGISGFHRSKLSSPMTSSSSNLEEMVAKSNASAEGELYHNHHHLNEEETPNRTRVPSLDQNISFSEQIGTPPSQAIPAPGRILESPLKLSVDENDGVIDVDIQLPSFLNPSLGSPMSSPSTGGFMSVASLEGGASSFGQTSACPFSSLEQETPVNVAGWLKKYHADFSLQAVNPYAGFEEDIKTSMKAEPTPSLASLTPSIEGGSIDKWVDVSTVLIADTRNFSITRLRLKRRVNLAPVRPPSAPSPIRQADGSGLPARSQYGNPYLPSQLNPGVEMLDGHLEEKLIEESIMDMDGTLVDAVEKIIAHHQPQHRSSPTPDSNTSSRSSSHRGRRINRADSDSAGLPGTSTPILEIPRGECKNMVLGALEQVVRSVACDNGLGREEQPQSPQEQTTRGFGSIFRKKVEVESTLREGVRKWLRDVEGTP</sequence>
<feature type="compositionally biased region" description="Polar residues" evidence="1">
    <location>
        <begin position="290"/>
        <end position="300"/>
    </location>
</feature>
<gene>
    <name evidence="3" type="ORF">FGG08_000001</name>
</gene>
<dbReference type="PANTHER" id="PTHR21634:SF9">
    <property type="entry name" value="RE13835P"/>
    <property type="match status" value="1"/>
</dbReference>
<keyword evidence="4" id="KW-1185">Reference proteome</keyword>
<reference evidence="3" key="1">
    <citation type="submission" date="2021-03" db="EMBL/GenBank/DDBJ databases">
        <title>Comparative genomics and phylogenomic investigation of the class Geoglossomycetes provide insights into ecological specialization and systematics.</title>
        <authorList>
            <person name="Melie T."/>
            <person name="Pirro S."/>
            <person name="Miller A.N."/>
            <person name="Quandt A."/>
        </authorList>
    </citation>
    <scope>NUCLEOTIDE SEQUENCE</scope>
    <source>
        <strain evidence="3">GBOQ0MN5Z8</strain>
    </source>
</reference>
<feature type="region of interest" description="Disordered" evidence="1">
    <location>
        <begin position="1026"/>
        <end position="1054"/>
    </location>
</feature>
<feature type="region of interest" description="Disordered" evidence="1">
    <location>
        <begin position="204"/>
        <end position="264"/>
    </location>
</feature>
<feature type="compositionally biased region" description="Polar residues" evidence="1">
    <location>
        <begin position="247"/>
        <end position="259"/>
    </location>
</feature>
<dbReference type="Pfam" id="PF14636">
    <property type="entry name" value="FNIP_N"/>
    <property type="match status" value="2"/>
</dbReference>
<dbReference type="InterPro" id="IPR028084">
    <property type="entry name" value="FNIP_N_dom"/>
</dbReference>
<feature type="region of interest" description="Disordered" evidence="1">
    <location>
        <begin position="644"/>
        <end position="727"/>
    </location>
</feature>
<feature type="compositionally biased region" description="Polar residues" evidence="1">
    <location>
        <begin position="108"/>
        <end position="129"/>
    </location>
</feature>
<name>A0A9P8L677_9PEZI</name>
<evidence type="ECO:0000256" key="1">
    <source>
        <dbReference type="SAM" id="MobiDB-lite"/>
    </source>
</evidence>
<feature type="region of interest" description="Disordered" evidence="1">
    <location>
        <begin position="10"/>
        <end position="33"/>
    </location>
</feature>
<accession>A0A9P8L677</accession>
<feature type="region of interest" description="Disordered" evidence="1">
    <location>
        <begin position="278"/>
        <end position="318"/>
    </location>
</feature>